<keyword evidence="2" id="KW-1185">Reference proteome</keyword>
<dbReference type="InParanoid" id="G9EIT4"/>
<dbReference type="OrthoDB" id="9801609at2"/>
<name>G9EIT4_9GAMM</name>
<dbReference type="eggNOG" id="COG0438">
    <property type="taxonomic scope" value="Bacteria"/>
</dbReference>
<dbReference type="EMBL" id="JH413793">
    <property type="protein sequence ID" value="EHL32852.1"/>
    <property type="molecule type" value="Genomic_DNA"/>
</dbReference>
<sequence length="128" mass="14641">MRIVIDLQGAQTESRNRGIGRYSTALTQAIVRNAKEHEIFIVVNLQLPAINDIRLAFKDVLPPERIVAFDVPKNLSWEVPENSSRRKVAELIRENFLVDLNPDLILITSLFEGASNCECDSFDRYWLV</sequence>
<dbReference type="STRING" id="658187.LDG_5090"/>
<gene>
    <name evidence="1" type="ORF">LDG_5090</name>
</gene>
<dbReference type="AlphaFoldDB" id="G9EIT4"/>
<dbReference type="RefSeq" id="WP_006869081.1">
    <property type="nucleotide sequence ID" value="NZ_JH413793.1"/>
</dbReference>
<protein>
    <submittedName>
        <fullName evidence="1">Uncharacterized protein</fullName>
    </submittedName>
</protein>
<dbReference type="HOGENOM" id="CLU_139561_0_0_6"/>
<dbReference type="Proteomes" id="UP000002770">
    <property type="component" value="Unassembled WGS sequence"/>
</dbReference>
<proteinExistence type="predicted"/>
<organism evidence="1 2">
    <name type="scientific">Legionella drancourtii LLAP12</name>
    <dbReference type="NCBI Taxonomy" id="658187"/>
    <lineage>
        <taxon>Bacteria</taxon>
        <taxon>Pseudomonadati</taxon>
        <taxon>Pseudomonadota</taxon>
        <taxon>Gammaproteobacteria</taxon>
        <taxon>Legionellales</taxon>
        <taxon>Legionellaceae</taxon>
        <taxon>Legionella</taxon>
    </lineage>
</organism>
<accession>G9EIT4</accession>
<evidence type="ECO:0000313" key="2">
    <source>
        <dbReference type="Proteomes" id="UP000002770"/>
    </source>
</evidence>
<evidence type="ECO:0000313" key="1">
    <source>
        <dbReference type="EMBL" id="EHL32852.1"/>
    </source>
</evidence>
<reference evidence="1 2" key="1">
    <citation type="journal article" date="2011" name="BMC Genomics">
        <title>Insight into cross-talk between intra-amoebal pathogens.</title>
        <authorList>
            <person name="Gimenez G."/>
            <person name="Bertelli C."/>
            <person name="Moliner C."/>
            <person name="Robert C."/>
            <person name="Raoult D."/>
            <person name="Fournier P.E."/>
            <person name="Greub G."/>
        </authorList>
    </citation>
    <scope>NUCLEOTIDE SEQUENCE [LARGE SCALE GENOMIC DNA]</scope>
    <source>
        <strain evidence="1 2">LLAP12</strain>
    </source>
</reference>